<dbReference type="InterPro" id="IPR024467">
    <property type="entry name" value="Xre/MbcA/ParS-like_toxin-bd"/>
</dbReference>
<reference evidence="3 4" key="1">
    <citation type="submission" date="2018-06" db="EMBL/GenBank/DDBJ databases">
        <title>Complete Genome Sequence of the Microcystin-Degrading Bacterium Sphingosinicella microcystinivorans Strain B-9.</title>
        <authorList>
            <person name="Jin H."/>
            <person name="Nishizawa T."/>
            <person name="Guo Y."/>
            <person name="Nishizawa A."/>
            <person name="Park H."/>
            <person name="Kato H."/>
            <person name="Tsuji K."/>
            <person name="Harada K."/>
        </authorList>
    </citation>
    <scope>NUCLEOTIDE SEQUENCE [LARGE SCALE GENOMIC DNA]</scope>
    <source>
        <strain evidence="3 4">B9</strain>
    </source>
</reference>
<evidence type="ECO:0000313" key="4">
    <source>
        <dbReference type="Proteomes" id="UP000275727"/>
    </source>
</evidence>
<sequence length="155" mass="17440">MVAKWHHMNYMMPKGNAVTPTLQLVDTAPQVFRPAPITDAEGAAMFRAALNLFRAWDITDEAAATLLDLPLRTYRRWKAEGPGRMGRDGKARLSNLMGIHKALRIIFREPHRSYAWVKAPSTVFGGESALDIMLGGELTDLMRVRRHLDAERGGW</sequence>
<evidence type="ECO:0000259" key="2">
    <source>
        <dbReference type="Pfam" id="PF20432"/>
    </source>
</evidence>
<name>A0AAD1D8G0_SPHMI</name>
<gene>
    <name evidence="3" type="ORF">SmB9_34090</name>
</gene>
<feature type="domain" description="Antitoxin Xre/MbcA/ParS-like toxin-binding" evidence="1">
    <location>
        <begin position="102"/>
        <end position="154"/>
    </location>
</feature>
<dbReference type="Pfam" id="PF09722">
    <property type="entry name" value="Xre_MbcA_ParS_C"/>
    <property type="match status" value="1"/>
</dbReference>
<evidence type="ECO:0000259" key="1">
    <source>
        <dbReference type="Pfam" id="PF09722"/>
    </source>
</evidence>
<proteinExistence type="predicted"/>
<dbReference type="GO" id="GO:0003677">
    <property type="term" value="F:DNA binding"/>
    <property type="evidence" value="ECO:0007669"/>
    <property type="project" value="InterPro"/>
</dbReference>
<dbReference type="KEGG" id="smic:SmB9_34090"/>
<dbReference type="EMBL" id="AP018711">
    <property type="protein sequence ID" value="BBE35751.1"/>
    <property type="molecule type" value="Genomic_DNA"/>
</dbReference>
<dbReference type="Pfam" id="PF20432">
    <property type="entry name" value="Xre-like-HTH"/>
    <property type="match status" value="1"/>
</dbReference>
<feature type="domain" description="Antitoxin Xre-like helix-turn-helix" evidence="2">
    <location>
        <begin position="37"/>
        <end position="98"/>
    </location>
</feature>
<evidence type="ECO:0000313" key="3">
    <source>
        <dbReference type="EMBL" id="BBE35751.1"/>
    </source>
</evidence>
<accession>A0AAD1D8G0</accession>
<dbReference type="InterPro" id="IPR046847">
    <property type="entry name" value="Xre-like_HTH"/>
</dbReference>
<protein>
    <submittedName>
        <fullName evidence="3">Uncharacterized protein</fullName>
    </submittedName>
</protein>
<dbReference type="Proteomes" id="UP000275727">
    <property type="component" value="Chromosome"/>
</dbReference>
<dbReference type="AlphaFoldDB" id="A0AAD1D8G0"/>
<organism evidence="3 4">
    <name type="scientific">Sphingosinicella microcystinivorans</name>
    <dbReference type="NCBI Taxonomy" id="335406"/>
    <lineage>
        <taxon>Bacteria</taxon>
        <taxon>Pseudomonadati</taxon>
        <taxon>Pseudomonadota</taxon>
        <taxon>Alphaproteobacteria</taxon>
        <taxon>Sphingomonadales</taxon>
        <taxon>Sphingosinicellaceae</taxon>
        <taxon>Sphingosinicella</taxon>
    </lineage>
</organism>